<protein>
    <submittedName>
        <fullName evidence="1">Uncharacterized protein</fullName>
    </submittedName>
</protein>
<evidence type="ECO:0000313" key="1">
    <source>
        <dbReference type="EMBL" id="MCV9888360.1"/>
    </source>
</evidence>
<proteinExistence type="predicted"/>
<dbReference type="Proteomes" id="UP001526147">
    <property type="component" value="Unassembled WGS sequence"/>
</dbReference>
<sequence length="305" mass="35572">MCYIMDKVGILKSDRIEQTTLLVNQNKIEFMRQSMDNIKFMRMDLSSYLITPGYVMLDFSLHSLLPFQDFKQQIIRYLKKGCTSLLTVVDIKYEKELVTNVKKRRHLMINSPIDYFMAIKLSLKSLNQSVLRKCKQQQVSIVFVEINKDDRLDLTSWGWIRDAMFSNPITLIPFTSDESLSPFKKNRLLQEWNRIVREHRISSLYEFLEEGTPLSIEILMKLGIYPVKGDIRVGNKLNYNLYKLEELKYHIDGKPIIQHNEISPTFTSHNGKLININGNILFLPGKGEECFISISGRFIPQSASF</sequence>
<accession>A0ABT3DMR7</accession>
<comment type="caution">
    <text evidence="1">The sequence shown here is derived from an EMBL/GenBank/DDBJ whole genome shotgun (WGS) entry which is preliminary data.</text>
</comment>
<evidence type="ECO:0000313" key="2">
    <source>
        <dbReference type="Proteomes" id="UP001526147"/>
    </source>
</evidence>
<dbReference type="EMBL" id="JAOYEY010000050">
    <property type="protein sequence ID" value="MCV9888360.1"/>
    <property type="molecule type" value="Genomic_DNA"/>
</dbReference>
<gene>
    <name evidence="1" type="ORF">OIH86_22165</name>
</gene>
<dbReference type="RefSeq" id="WP_264144469.1">
    <property type="nucleotide sequence ID" value="NZ_JAOYEY010000050.1"/>
</dbReference>
<keyword evidence="2" id="KW-1185">Reference proteome</keyword>
<reference evidence="1 2" key="1">
    <citation type="submission" date="2022-10" db="EMBL/GenBank/DDBJ databases">
        <title>Draft genome assembly of moderately radiation resistant bacterium Metabacillus halosaccharovorans.</title>
        <authorList>
            <person name="Pal S."/>
            <person name="Gopinathan A."/>
        </authorList>
    </citation>
    <scope>NUCLEOTIDE SEQUENCE [LARGE SCALE GENOMIC DNA]</scope>
    <source>
        <strain evidence="1 2">VITHBRA001</strain>
    </source>
</reference>
<organism evidence="1 2">
    <name type="scientific">Metabacillus halosaccharovorans</name>
    <dbReference type="NCBI Taxonomy" id="930124"/>
    <lineage>
        <taxon>Bacteria</taxon>
        <taxon>Bacillati</taxon>
        <taxon>Bacillota</taxon>
        <taxon>Bacilli</taxon>
        <taxon>Bacillales</taxon>
        <taxon>Bacillaceae</taxon>
        <taxon>Metabacillus</taxon>
    </lineage>
</organism>
<name>A0ABT3DMR7_9BACI</name>